<accession>A0A916LKD4</accession>
<gene>
    <name evidence="7" type="ORF">JGI25_00957</name>
</gene>
<dbReference type="InterPro" id="IPR013249">
    <property type="entry name" value="RNA_pol_sigma70_r4_t2"/>
</dbReference>
<sequence>MESLEDLIREIKNDDENAFRKFFLMFYDDVLRFLYFYTGDKSVAEDLTQDTFVNFWKARDRIDVSQNPKNYLFKVARNLAINYIKRQKEEGKVTAEESNLTQLPDAESFELRDVIIEAISELPDRCREVFILSRYTSLTHKEIAELLGISLQTVKNHITKAINHLRRRLASYLNK</sequence>
<feature type="domain" description="RNA polymerase sigma factor 70 region 4 type 2" evidence="6">
    <location>
        <begin position="114"/>
        <end position="165"/>
    </location>
</feature>
<feature type="domain" description="RNA polymerase sigma-70 region 2" evidence="5">
    <location>
        <begin position="25"/>
        <end position="88"/>
    </location>
</feature>
<dbReference type="InterPro" id="IPR013324">
    <property type="entry name" value="RNA_pol_sigma_r3/r4-like"/>
</dbReference>
<dbReference type="Gene3D" id="1.10.1740.10">
    <property type="match status" value="1"/>
</dbReference>
<dbReference type="PANTHER" id="PTHR43133:SF46">
    <property type="entry name" value="RNA POLYMERASE SIGMA-70 FACTOR ECF SUBFAMILY"/>
    <property type="match status" value="1"/>
</dbReference>
<dbReference type="Pfam" id="PF04542">
    <property type="entry name" value="Sigma70_r2"/>
    <property type="match status" value="1"/>
</dbReference>
<dbReference type="InterPro" id="IPR014327">
    <property type="entry name" value="RNA_pol_sigma70_bacteroid"/>
</dbReference>
<dbReference type="Proteomes" id="UP000243105">
    <property type="component" value="Unassembled WGS sequence"/>
</dbReference>
<dbReference type="NCBIfam" id="TIGR02985">
    <property type="entry name" value="Sig70_bacteroi1"/>
    <property type="match status" value="1"/>
</dbReference>
<dbReference type="GO" id="GO:0016987">
    <property type="term" value="F:sigma factor activity"/>
    <property type="evidence" value="ECO:0007669"/>
    <property type="project" value="UniProtKB-KW"/>
</dbReference>
<protein>
    <submittedName>
        <fullName evidence="7">RNA polymerase sigma-70 factor, ECF subfamily</fullName>
    </submittedName>
</protein>
<name>A0A916LKD4_KRYT1</name>
<dbReference type="SUPFAM" id="SSF88659">
    <property type="entry name" value="Sigma3 and sigma4 domains of RNA polymerase sigma factors"/>
    <property type="match status" value="1"/>
</dbReference>
<evidence type="ECO:0000256" key="4">
    <source>
        <dbReference type="ARBA" id="ARBA00023163"/>
    </source>
</evidence>
<dbReference type="GO" id="GO:0003677">
    <property type="term" value="F:DNA binding"/>
    <property type="evidence" value="ECO:0007669"/>
    <property type="project" value="InterPro"/>
</dbReference>
<dbReference type="InterPro" id="IPR014284">
    <property type="entry name" value="RNA_pol_sigma-70_dom"/>
</dbReference>
<dbReference type="InterPro" id="IPR036388">
    <property type="entry name" value="WH-like_DNA-bd_sf"/>
</dbReference>
<dbReference type="AlphaFoldDB" id="A0A916LKD4"/>
<dbReference type="SUPFAM" id="SSF88946">
    <property type="entry name" value="Sigma2 domain of RNA polymerase sigma factors"/>
    <property type="match status" value="1"/>
</dbReference>
<dbReference type="PANTHER" id="PTHR43133">
    <property type="entry name" value="RNA POLYMERASE ECF-TYPE SIGMA FACTO"/>
    <property type="match status" value="1"/>
</dbReference>
<keyword evidence="2" id="KW-0805">Transcription regulation</keyword>
<dbReference type="EMBL" id="CZVV01000057">
    <property type="protein sequence ID" value="CUT01823.1"/>
    <property type="molecule type" value="Genomic_DNA"/>
</dbReference>
<reference evidence="7 8" key="1">
    <citation type="submission" date="2015-11" db="EMBL/GenBank/DDBJ databases">
        <authorList>
            <person name="Varghese N."/>
        </authorList>
    </citation>
    <scope>NUCLEOTIDE SEQUENCE [LARGE SCALE GENOMIC DNA]</scope>
    <source>
        <strain evidence="7 8">JGI-25</strain>
    </source>
</reference>
<dbReference type="InterPro" id="IPR013325">
    <property type="entry name" value="RNA_pol_sigma_r2"/>
</dbReference>
<evidence type="ECO:0000256" key="3">
    <source>
        <dbReference type="ARBA" id="ARBA00023082"/>
    </source>
</evidence>
<dbReference type="Pfam" id="PF08281">
    <property type="entry name" value="Sigma70_r4_2"/>
    <property type="match status" value="1"/>
</dbReference>
<organism evidence="7 8">
    <name type="scientific">Kryptobacter tengchongensis</name>
    <dbReference type="NCBI Taxonomy" id="1643429"/>
    <lineage>
        <taxon>Bacteria</taxon>
        <taxon>Pseudomonadati</taxon>
        <taxon>Candidatus Kryptoniota</taxon>
        <taxon>Candidatus Kryptobacter</taxon>
    </lineage>
</organism>
<keyword evidence="4" id="KW-0804">Transcription</keyword>
<dbReference type="RefSeq" id="WP_072263932.1">
    <property type="nucleotide sequence ID" value="NZ_CZVV01000057.1"/>
</dbReference>
<evidence type="ECO:0000259" key="5">
    <source>
        <dbReference type="Pfam" id="PF04542"/>
    </source>
</evidence>
<dbReference type="InterPro" id="IPR007627">
    <property type="entry name" value="RNA_pol_sigma70_r2"/>
</dbReference>
<dbReference type="InterPro" id="IPR039425">
    <property type="entry name" value="RNA_pol_sigma-70-like"/>
</dbReference>
<evidence type="ECO:0000256" key="1">
    <source>
        <dbReference type="ARBA" id="ARBA00010641"/>
    </source>
</evidence>
<dbReference type="CDD" id="cd06171">
    <property type="entry name" value="Sigma70_r4"/>
    <property type="match status" value="1"/>
</dbReference>
<dbReference type="GO" id="GO:0006352">
    <property type="term" value="P:DNA-templated transcription initiation"/>
    <property type="evidence" value="ECO:0007669"/>
    <property type="project" value="InterPro"/>
</dbReference>
<dbReference type="Gene3D" id="1.10.10.10">
    <property type="entry name" value="Winged helix-like DNA-binding domain superfamily/Winged helix DNA-binding domain"/>
    <property type="match status" value="1"/>
</dbReference>
<proteinExistence type="inferred from homology"/>
<comment type="similarity">
    <text evidence="1">Belongs to the sigma-70 factor family. ECF subfamily.</text>
</comment>
<evidence type="ECO:0000313" key="7">
    <source>
        <dbReference type="EMBL" id="CUT01823.1"/>
    </source>
</evidence>
<evidence type="ECO:0000259" key="6">
    <source>
        <dbReference type="Pfam" id="PF08281"/>
    </source>
</evidence>
<dbReference type="NCBIfam" id="TIGR02937">
    <property type="entry name" value="sigma70-ECF"/>
    <property type="match status" value="1"/>
</dbReference>
<evidence type="ECO:0000313" key="8">
    <source>
        <dbReference type="Proteomes" id="UP000243105"/>
    </source>
</evidence>
<evidence type="ECO:0000256" key="2">
    <source>
        <dbReference type="ARBA" id="ARBA00023015"/>
    </source>
</evidence>
<keyword evidence="3" id="KW-0731">Sigma factor</keyword>
<comment type="caution">
    <text evidence="7">The sequence shown here is derived from an EMBL/GenBank/DDBJ whole genome shotgun (WGS) entry which is preliminary data.</text>
</comment>